<dbReference type="Proteomes" id="UP000887013">
    <property type="component" value="Unassembled WGS sequence"/>
</dbReference>
<evidence type="ECO:0000256" key="2">
    <source>
        <dbReference type="SAM" id="MobiDB-lite"/>
    </source>
</evidence>
<keyword evidence="1" id="KW-0479">Metal-binding</keyword>
<dbReference type="InterPro" id="IPR036236">
    <property type="entry name" value="Znf_C2H2_sf"/>
</dbReference>
<organism evidence="4 5">
    <name type="scientific">Nephila pilipes</name>
    <name type="common">Giant wood spider</name>
    <name type="synonym">Nephila maculata</name>
    <dbReference type="NCBI Taxonomy" id="299642"/>
    <lineage>
        <taxon>Eukaryota</taxon>
        <taxon>Metazoa</taxon>
        <taxon>Ecdysozoa</taxon>
        <taxon>Arthropoda</taxon>
        <taxon>Chelicerata</taxon>
        <taxon>Arachnida</taxon>
        <taxon>Araneae</taxon>
        <taxon>Araneomorphae</taxon>
        <taxon>Entelegynae</taxon>
        <taxon>Araneoidea</taxon>
        <taxon>Nephilidae</taxon>
        <taxon>Nephila</taxon>
    </lineage>
</organism>
<evidence type="ECO:0000313" key="5">
    <source>
        <dbReference type="Proteomes" id="UP000887013"/>
    </source>
</evidence>
<proteinExistence type="predicted"/>
<dbReference type="Gene3D" id="3.30.160.60">
    <property type="entry name" value="Classic Zinc Finger"/>
    <property type="match status" value="1"/>
</dbReference>
<feature type="domain" description="C2H2-type" evidence="3">
    <location>
        <begin position="45"/>
        <end position="73"/>
    </location>
</feature>
<dbReference type="EMBL" id="BMAW01072621">
    <property type="protein sequence ID" value="GFT83850.1"/>
    <property type="molecule type" value="Genomic_DNA"/>
</dbReference>
<dbReference type="InterPro" id="IPR043502">
    <property type="entry name" value="DNA/RNA_pol_sf"/>
</dbReference>
<keyword evidence="5" id="KW-1185">Reference proteome</keyword>
<dbReference type="PROSITE" id="PS00028">
    <property type="entry name" value="ZINC_FINGER_C2H2_1"/>
    <property type="match status" value="3"/>
</dbReference>
<feature type="region of interest" description="Disordered" evidence="2">
    <location>
        <begin position="101"/>
        <end position="125"/>
    </location>
</feature>
<dbReference type="InterPro" id="IPR038563">
    <property type="entry name" value="Endonuclease_7_sf"/>
</dbReference>
<dbReference type="GO" id="GO:0042575">
    <property type="term" value="C:DNA polymerase complex"/>
    <property type="evidence" value="ECO:0007669"/>
    <property type="project" value="UniProtKB-ARBA"/>
</dbReference>
<dbReference type="PROSITE" id="PS50157">
    <property type="entry name" value="ZINC_FINGER_C2H2_2"/>
    <property type="match status" value="4"/>
</dbReference>
<reference evidence="4" key="1">
    <citation type="submission" date="2020-08" db="EMBL/GenBank/DDBJ databases">
        <title>Multicomponent nature underlies the extraordinary mechanical properties of spider dragline silk.</title>
        <authorList>
            <person name="Kono N."/>
            <person name="Nakamura H."/>
            <person name="Mori M."/>
            <person name="Yoshida Y."/>
            <person name="Ohtoshi R."/>
            <person name="Malay A.D."/>
            <person name="Moran D.A.P."/>
            <person name="Tomita M."/>
            <person name="Numata K."/>
            <person name="Arakawa K."/>
        </authorList>
    </citation>
    <scope>NUCLEOTIDE SEQUENCE</scope>
</reference>
<dbReference type="OrthoDB" id="6430108at2759"/>
<feature type="domain" description="C2H2-type" evidence="3">
    <location>
        <begin position="73"/>
        <end position="96"/>
    </location>
</feature>
<keyword evidence="1" id="KW-0863">Zinc-finger</keyword>
<dbReference type="SUPFAM" id="SSF56672">
    <property type="entry name" value="DNA/RNA polymerases"/>
    <property type="match status" value="1"/>
</dbReference>
<keyword evidence="1" id="KW-0862">Zinc</keyword>
<dbReference type="GO" id="GO:0071897">
    <property type="term" value="P:DNA biosynthetic process"/>
    <property type="evidence" value="ECO:0007669"/>
    <property type="project" value="UniProtKB-ARBA"/>
</dbReference>
<feature type="domain" description="C2H2-type" evidence="3">
    <location>
        <begin position="453"/>
        <end position="483"/>
    </location>
</feature>
<evidence type="ECO:0000256" key="1">
    <source>
        <dbReference type="PROSITE-ProRule" id="PRU00042"/>
    </source>
</evidence>
<dbReference type="PANTHER" id="PTHR31511:SF12">
    <property type="entry name" value="RHO TERMINATION FACTOR N-TERMINAL DOMAIN-CONTAINING PROTEIN"/>
    <property type="match status" value="1"/>
</dbReference>
<dbReference type="InterPro" id="IPR013087">
    <property type="entry name" value="Znf_C2H2_type"/>
</dbReference>
<dbReference type="SUPFAM" id="SSF54060">
    <property type="entry name" value="His-Me finger endonucleases"/>
    <property type="match status" value="1"/>
</dbReference>
<name>A0A8X6PUF7_NEPPI</name>
<protein>
    <recommendedName>
        <fullName evidence="3">C2H2-type domain-containing protein</fullName>
    </recommendedName>
</protein>
<dbReference type="InterPro" id="IPR012337">
    <property type="entry name" value="RNaseH-like_sf"/>
</dbReference>
<gene>
    <name evidence="4" type="ORF">NPIL_166571</name>
</gene>
<accession>A0A8X6PUF7</accession>
<dbReference type="InterPro" id="IPR044925">
    <property type="entry name" value="His-Me_finger_sf"/>
</dbReference>
<dbReference type="InterPro" id="IPR004211">
    <property type="entry name" value="Endonuclease_7"/>
</dbReference>
<dbReference type="GO" id="GO:0008270">
    <property type="term" value="F:zinc ion binding"/>
    <property type="evidence" value="ECO:0007669"/>
    <property type="project" value="UniProtKB-KW"/>
</dbReference>
<dbReference type="PANTHER" id="PTHR31511">
    <property type="entry name" value="PROTEIN CBG23764"/>
    <property type="match status" value="1"/>
</dbReference>
<dbReference type="Gene3D" id="3.90.1600.10">
    <property type="entry name" value="Palm domain of DNA polymerase"/>
    <property type="match status" value="1"/>
</dbReference>
<dbReference type="Gene3D" id="3.40.1800.10">
    <property type="entry name" value="His-Me finger endonucleases"/>
    <property type="match status" value="1"/>
</dbReference>
<dbReference type="SUPFAM" id="SSF53098">
    <property type="entry name" value="Ribonuclease H-like"/>
    <property type="match status" value="1"/>
</dbReference>
<dbReference type="Pfam" id="PF00096">
    <property type="entry name" value="zf-C2H2"/>
    <property type="match status" value="1"/>
</dbReference>
<dbReference type="Pfam" id="PF02945">
    <property type="entry name" value="Endonuclease_7"/>
    <property type="match status" value="1"/>
</dbReference>
<dbReference type="SMART" id="SM00355">
    <property type="entry name" value="ZnF_C2H2"/>
    <property type="match status" value="4"/>
</dbReference>
<evidence type="ECO:0000313" key="4">
    <source>
        <dbReference type="EMBL" id="GFT83850.1"/>
    </source>
</evidence>
<dbReference type="SUPFAM" id="SSF57667">
    <property type="entry name" value="beta-beta-alpha zinc fingers"/>
    <property type="match status" value="2"/>
</dbReference>
<feature type="domain" description="C2H2-type" evidence="3">
    <location>
        <begin position="129"/>
        <end position="156"/>
    </location>
</feature>
<evidence type="ECO:0000259" key="3">
    <source>
        <dbReference type="PROSITE" id="PS50157"/>
    </source>
</evidence>
<comment type="caution">
    <text evidence="4">The sequence shown here is derived from an EMBL/GenBank/DDBJ whole genome shotgun (WGS) entry which is preliminary data.</text>
</comment>
<sequence>MDKLEQIFNEIDIPIDGNLLAEMDYGDISNTQWNEPFETINEIDFACPECKKLFSLKKNLIRHVKSSHSATSFICPACRMTFKRMDNLKRHHLKAHGQPFVKTAASTSSSESSRMPHPEKENAAPTTSFVCPVCDKNCLTIHGLIRHLKIHASYGKDDAAPSTSNENNTEVRKIPLLKSSAVIQSAFKSRIKTLRLENSDNFLEIKQFLNSKEQDFQDIILNELQKNELKVNCMLMCKYSKASNTGIVTEEKNFKTKNNIILTQTNIGEFYYSIVDKLLAETADFQEKESGWSLHSILYLEIRVNKFNPLHASSFIELPDIIKKKHAVINIQNDDNLCFKWAVLSALFPVKEHTYRTQQYNIFSNSLDFTGINFPTPLKDIQIFEEKNNISINVYGLNEKNKVFPLLITKIEKKKHLDLMYVKNSNNNSHYCWIKSLSRLVSSQLSNFHHKTYICRRCLQHFISENILTKHRENCNSHNSVRIEMPKEKFLFFKNFQHSVQIPFVAYADFECITKPISSCEPSSVNSFTMKYQKHEPYSFCFYICYMNGMYKYPIVYRGSDAAKVFMEVATKEAEEIEYLYSNKKPMIPLTKEQQDANTSSTRCYICGGNFTKEDWKVRDHCHLTGVYRGPAHNSCNLKFKVPNFLPIIFHNLSGYDSHLFIKELGNDNYDINVIPENTEKYISFSKKISKRFSIRFLDSCRFMPSSLEKLAINLKSDQFRNVRSFISDDKVSLLMRKGCFPYDYVSDVEKLNDTCLPPKEKFYNRLNDEDITDDDYQHANHVWNAFNIKSLGDYSDLYVKTDVLLLSEIFENFRSVCMKAYNLDPVWYYTAPGLSWDSMLKLTNVKIELLMDYDMYLFVEKGIRGGISQCSNRYAMANNKFLPNFEPSKPQNFLLYLDANNLYGWAMSQPLPLNNFKWVDFLEVDHIDENGEKGYILEVDLEYPESLHDYHSDLPLAPESSVPPGCKEKRLLTTLYPKTNYVVHIRNLKQYLKLGLVLKKVHKILEFHQESWLQPYIKMNTQFRTEAENEFEKNFYKLMNNAIFGKTMENIRKRVDIRLCSNGEKAERLISKPNFKDRTIFCENLAAFHMSRTSLTLNKPIAVGMSILDISKTLMYEFHYHKMKACYGENVKLLYTDTDSFIYDVKCDDIYNDIKNDINLFDTSEYPTDNIYGIPRKNKKVLGKMKDENCGKVMTEFIGLRSKMYSFKVEDCRLIKKLKGVKKSTLEKKIDFEDYRRCLLEDINLYSSMNLIRSVNHDIYTVTLNKLALSAHDEKRYLLNNKMNTLALGHYSINCEQSKIPDIMETVDTKQENYQNQSTDKVDKTNTITSISPKEHVETRPKDGANAEGIEEEIGNIAPGKYKNIPKKILNFIQQNHGEIYWTPDKELIVDGKIIRNTNILNLITHLVRDRKKKPLGFEIFNEVLKRKNFPSSYIKNKYLKTKILYAKPLSWIEY</sequence>
<feature type="compositionally biased region" description="Low complexity" evidence="2">
    <location>
        <begin position="103"/>
        <end position="113"/>
    </location>
</feature>
<dbReference type="InterPro" id="IPR023211">
    <property type="entry name" value="DNA_pol_palm_dom_sf"/>
</dbReference>